<evidence type="ECO:0000259" key="3">
    <source>
        <dbReference type="Pfam" id="PF25023"/>
    </source>
</evidence>
<gene>
    <name evidence="4" type="ORF">KBB96_03300</name>
</gene>
<accession>A0A975J0S9</accession>
<evidence type="ECO:0000313" key="5">
    <source>
        <dbReference type="Proteomes" id="UP000676169"/>
    </source>
</evidence>
<name>A0A975J0S9_9BACT</name>
<evidence type="ECO:0000256" key="2">
    <source>
        <dbReference type="SAM" id="MobiDB-lite"/>
    </source>
</evidence>
<dbReference type="Pfam" id="PF25023">
    <property type="entry name" value="TEN_YD-shell"/>
    <property type="match status" value="2"/>
</dbReference>
<feature type="domain" description="Teneurin-like YD-shell" evidence="3">
    <location>
        <begin position="301"/>
        <end position="421"/>
    </location>
</feature>
<dbReference type="InterPro" id="IPR056823">
    <property type="entry name" value="TEN-like_YD-shell"/>
</dbReference>
<sequence>MLAAALLVFPIAAAGPVWEKPVLSLGSLDVDGRLRQKFELGTLAGSPEFAFPIYLEHGFRAEDPVSEYKVPQLETYAAPEGRDQILWLEPGGLRHLFKKADVLKAVPDKQTAPWVAVEPEPGVMVFRSDDGWTYHYSAGAIRSLKSPAGRELLFDTDGLQVTRIYQKTAGGDLTLLKARESELGQPETLTIGPDVHHFQYDPDTEHLRTWTSPRLGDKPVSFSYDKAGLLQAVVLPGGQKLAYAWDTRQNLQQKNKDLELPLEGPGVFLVRDTDYSFTFGLTRQGIRLFRTDAAGHTEGMVFNPLTQQLTRRSRDGGETTEFYGQRGVTKSRLESVRDARGRESMRITYDDKARVISRQAPGSPPLRFEYDDLDRVTKISRLDEVIKSYVYEGDSEKPVRITDALGNSIQISYDAAGQMTRYKDLDGAVFEFIYDEVGQLVEQRFPLGYKKTIERDSFGRVIRAREMDGRESRYDYTADNRLAKTSNDGVEWSYQYDAEGNFTGLLRDGKAWQKIEREKNAETGGEIVKNINAKGDESVIQLDSKGNMVKEIDPLGQKTQYKRDALGQLAGWEDGRGSTVDLQRDPLGRISGVDTGGGPGIKMTYDQTGRLRERKTGEQDIRYDYDKEGRLVKIDYGKGQTVDYTYDRYGRVDTALTGQGVKTTYTWDVLDRKASERNDIPGIGSTLLKWTYTPSGRTKTVTVYKNGDDEAHRLQETGYLYDALGRYEQMTVNGEPKVWYEYDKASLKLTLKRFFNGWTVRYETYPAGYPKSLVAKDDKGKVIKDVGYVWNAEGKLEKRTMDGVLQEYRYDSLGRLTEVIKTSPTENTKPDRSTSKADS</sequence>
<proteinExistence type="predicted"/>
<keyword evidence="1" id="KW-0677">Repeat</keyword>
<evidence type="ECO:0000256" key="1">
    <source>
        <dbReference type="ARBA" id="ARBA00022737"/>
    </source>
</evidence>
<dbReference type="KEGG" id="lamb:KBB96_03300"/>
<feature type="region of interest" description="Disordered" evidence="2">
    <location>
        <begin position="577"/>
        <end position="602"/>
    </location>
</feature>
<keyword evidence="5" id="KW-1185">Reference proteome</keyword>
<dbReference type="NCBIfam" id="TIGR01643">
    <property type="entry name" value="YD_repeat_2x"/>
    <property type="match status" value="4"/>
</dbReference>
<dbReference type="EMBL" id="CP073100">
    <property type="protein sequence ID" value="QUE51921.1"/>
    <property type="molecule type" value="Genomic_DNA"/>
</dbReference>
<dbReference type="PANTHER" id="PTHR32305:SF15">
    <property type="entry name" value="PROTEIN RHSA-RELATED"/>
    <property type="match status" value="1"/>
</dbReference>
<dbReference type="RefSeq" id="WP_211632219.1">
    <property type="nucleotide sequence ID" value="NZ_CP073100.1"/>
</dbReference>
<reference evidence="4" key="1">
    <citation type="submission" date="2021-04" db="EMBL/GenBank/DDBJ databases">
        <title>Luteolibacter sp. 32A isolated from the skin of an Anderson's salamander (Ambystoma andersonii).</title>
        <authorList>
            <person name="Spergser J."/>
            <person name="Busse H.-J."/>
        </authorList>
    </citation>
    <scope>NUCLEOTIDE SEQUENCE</scope>
    <source>
        <strain evidence="4">32A</strain>
    </source>
</reference>
<feature type="domain" description="Teneurin-like YD-shell" evidence="3">
    <location>
        <begin position="601"/>
        <end position="668"/>
    </location>
</feature>
<dbReference type="Gene3D" id="2.180.10.10">
    <property type="entry name" value="RHS repeat-associated core"/>
    <property type="match status" value="2"/>
</dbReference>
<dbReference type="PANTHER" id="PTHR32305">
    <property type="match status" value="1"/>
</dbReference>
<protein>
    <submittedName>
        <fullName evidence="4">RHS repeat protein</fullName>
    </submittedName>
</protein>
<evidence type="ECO:0000313" key="4">
    <source>
        <dbReference type="EMBL" id="QUE51921.1"/>
    </source>
</evidence>
<dbReference type="InterPro" id="IPR050708">
    <property type="entry name" value="T6SS_VgrG/RHS"/>
</dbReference>
<dbReference type="AlphaFoldDB" id="A0A975J0S9"/>
<dbReference type="InterPro" id="IPR006530">
    <property type="entry name" value="YD"/>
</dbReference>
<dbReference type="Proteomes" id="UP000676169">
    <property type="component" value="Chromosome"/>
</dbReference>
<organism evidence="4 5">
    <name type="scientific">Luteolibacter ambystomatis</name>
    <dbReference type="NCBI Taxonomy" id="2824561"/>
    <lineage>
        <taxon>Bacteria</taxon>
        <taxon>Pseudomonadati</taxon>
        <taxon>Verrucomicrobiota</taxon>
        <taxon>Verrucomicrobiia</taxon>
        <taxon>Verrucomicrobiales</taxon>
        <taxon>Verrucomicrobiaceae</taxon>
        <taxon>Luteolibacter</taxon>
    </lineage>
</organism>